<feature type="transmembrane region" description="Helical" evidence="3">
    <location>
        <begin position="79"/>
        <end position="96"/>
    </location>
</feature>
<protein>
    <submittedName>
        <fullName evidence="5">Virion structural protein</fullName>
    </submittedName>
</protein>
<proteinExistence type="predicted"/>
<dbReference type="Gene3D" id="1.10.150.130">
    <property type="match status" value="1"/>
</dbReference>
<evidence type="ECO:0000313" key="6">
    <source>
        <dbReference type="Proteomes" id="UP000034831"/>
    </source>
</evidence>
<dbReference type="Proteomes" id="UP000034831">
    <property type="component" value="Unassembled WGS sequence"/>
</dbReference>
<dbReference type="GO" id="GO:0003677">
    <property type="term" value="F:DNA binding"/>
    <property type="evidence" value="ECO:0007669"/>
    <property type="project" value="UniProtKB-UniRule"/>
</dbReference>
<comment type="caution">
    <text evidence="5">The sequence shown here is derived from an EMBL/GenBank/DDBJ whole genome shotgun (WGS) entry which is preliminary data.</text>
</comment>
<dbReference type="InterPro" id="IPR010998">
    <property type="entry name" value="Integrase_recombinase_N"/>
</dbReference>
<dbReference type="EMBL" id="LCNC01000013">
    <property type="protein sequence ID" value="KKU48522.1"/>
    <property type="molecule type" value="Genomic_DNA"/>
</dbReference>
<dbReference type="InterPro" id="IPR044068">
    <property type="entry name" value="CB"/>
</dbReference>
<name>A0A0G1QUD5_9BACT</name>
<feature type="domain" description="Core-binding (CB)" evidence="4">
    <location>
        <begin position="1"/>
        <end position="43"/>
    </location>
</feature>
<gene>
    <name evidence="5" type="ORF">UX67_C0013G0002</name>
</gene>
<accession>A0A0G1QUD5</accession>
<dbReference type="PROSITE" id="PS51900">
    <property type="entry name" value="CB"/>
    <property type="match status" value="1"/>
</dbReference>
<evidence type="ECO:0000256" key="1">
    <source>
        <dbReference type="ARBA" id="ARBA00023125"/>
    </source>
</evidence>
<evidence type="ECO:0000256" key="3">
    <source>
        <dbReference type="SAM" id="Phobius"/>
    </source>
</evidence>
<keyword evidence="3" id="KW-0472">Membrane</keyword>
<keyword evidence="3" id="KW-1133">Transmembrane helix</keyword>
<keyword evidence="3" id="KW-0812">Transmembrane</keyword>
<keyword evidence="1 2" id="KW-0238">DNA-binding</keyword>
<organism evidence="5 6">
    <name type="scientific">Candidatus Woesebacteria bacterium GW2011_GWF2_46_8</name>
    <dbReference type="NCBI Taxonomy" id="1618604"/>
    <lineage>
        <taxon>Bacteria</taxon>
        <taxon>Candidatus Woeseibacteriota</taxon>
    </lineage>
</organism>
<reference evidence="5 6" key="1">
    <citation type="journal article" date="2015" name="Nature">
        <title>rRNA introns, odd ribosomes, and small enigmatic genomes across a large radiation of phyla.</title>
        <authorList>
            <person name="Brown C.T."/>
            <person name="Hug L.A."/>
            <person name="Thomas B.C."/>
            <person name="Sharon I."/>
            <person name="Castelle C.J."/>
            <person name="Singh A."/>
            <person name="Wilkins M.J."/>
            <person name="Williams K.H."/>
            <person name="Banfield J.F."/>
        </authorList>
    </citation>
    <scope>NUCLEOTIDE SEQUENCE [LARGE SCALE GENOMIC DNA]</scope>
</reference>
<evidence type="ECO:0000256" key="2">
    <source>
        <dbReference type="PROSITE-ProRule" id="PRU01248"/>
    </source>
</evidence>
<evidence type="ECO:0000313" key="5">
    <source>
        <dbReference type="EMBL" id="KKU48522.1"/>
    </source>
</evidence>
<dbReference type="SUPFAM" id="SSF56349">
    <property type="entry name" value="DNA breaking-rejoining enzymes"/>
    <property type="match status" value="1"/>
</dbReference>
<dbReference type="InterPro" id="IPR011010">
    <property type="entry name" value="DNA_brk_join_enz"/>
</dbReference>
<evidence type="ECO:0000259" key="4">
    <source>
        <dbReference type="PROSITE" id="PS51900"/>
    </source>
</evidence>
<sequence length="694" mass="71979">MSNLPYISPDLLRQYQKEVTFQTSPATARRKMSALKRFFGWAHQEGHIQENPIQEMLPPLTPGAQIITTRAPRFKLSNVFKLGIPLVLVILVFLLVRDVKLPIPFLPAPAKETEVVTTTPIPTPLAEIPIDKTLIIAELKEEVLKLIGSTLEWASFEDGNLLIGGAQVSSLTLSTGDTTDGDITINPDGSGIAHFLFEGTGENFLNAQAPNLISGSLYYGVVANGATGYDLIRLQSGSNPVTRFSVDALGNTDIGGSLNVEGDISTDDTVRLTSAGALTNITGYSQTSGNFSISQGAGDSGTITKKASALADLLTLTLDERGQANSIYSTLTLKRFDGSTEGMALFVDEGNARFDGQIQLGRFSSTPDAIGEGSIIYNTADTNLYYYNGTSWNSLGTATSISFADITTGTNTQAAMVVGNDASLTYSGTGTITASDLTCTDCLDFTELADAMTLDASTNIALGANTLSTSGTGALNFASTGQVTFAGNVNATAGVDVTGANLTVGSSGEFSVDVSTGNVTTAGDLAVNGGDLTSTASTFNFVNSGVSILNIGGAASTVSLGASTGTTTINNDLAVSGGDITGASGAALDLGEANAGDITATGDFLPAADNTYDLGSSGLRWQDFYVVNLNASTTTIAGTTSETFTIDTDDTGGDLAYIFGTTLNERLIWDSTDLRFEFSDDLQVQGGVDITGGC</sequence>
<dbReference type="AlphaFoldDB" id="A0A0G1QUD5"/>